<sequence length="904" mass="103392">MPSRRASGTRELPSRAKCLTLRCCHEILAWLAGHTGRHAVVCVQPCAQLHSSSRHRTMEPLSALAIASAVIQIVDFSCKVVAKTREVYLFDLDDGTAAAEEDKFYEGAKANLEDLMIGLNTSLAQGTGGYGSSHLKTPDQQLLQLAKESQVVAGKLRDMINKVKIREDGTRRTALGQGFRSVIQQKNITALNDKLDGIRKQIDTTVLLSLRQKMEDGSLVQQSSNNSSEATVRKLELLMSIQDRDWKPTEHHDLSEFSDHLRSTVEIDLEERFFNAIVGRLYFADLPDRYETIPEAHQDTFQWIFETSSSSGNSTATQDFPEWLSATDGKNIFWATGKPGSGKSTLMKFIYNDQRTWNQLDTWTEGQPLVKAGFFFWNSGLAMQMSRMGLLQSLLYTSLVNDKNTVMALFRHRWQQFLGFGGGREPFTWLELLKAFGTMVREPLTPRKFFFAIDGLDEFDGDPKDLVNLILSIAKYQHVKMCISSRPWLVFADAFEERPSLRLEQLTNNDIRKYVAFFFNTNRHYARLSKMEPVKSASLVNEVTEKSAGVFLWVYLVVQSLLDGLSNADRMSDLLTRLRSLPHGLEELYLKLLNSIDANYSKHACQLFRLVMVRPRPLLLDLYFADNESDQSAMGDCNQDIDPEQMIICQETMQRRLVSRCKGFLEVENWHKTPNIALKKDSCAGWIHRSARDFLISEPVWKTIVSNTGGDDVFIPERHWANGFMGKLKSVGNHCNSEWSDFMWGVAYALRVEQKLRVCETQYLDELGRTAELNCTIYREQLFAKRTGWDNIRKTPKLQHFLDFAVWINHAGYVQSKSPTVMQEQLIHAALFKDLWTTIQNPSDFPLNGLTKIDNDIVKKEGLHTYDDVLNREKCRLALEEALRLKKKENRKHRWSRAKSRVFG</sequence>
<dbReference type="Pfam" id="PF24883">
    <property type="entry name" value="NPHP3_N"/>
    <property type="match status" value="1"/>
</dbReference>
<protein>
    <recommendedName>
        <fullName evidence="6">NACHT domain-containing protein</fullName>
    </recommendedName>
</protein>
<feature type="domain" description="DUF7791" evidence="3">
    <location>
        <begin position="595"/>
        <end position="736"/>
    </location>
</feature>
<dbReference type="InterPro" id="IPR056884">
    <property type="entry name" value="NPHP3-like_N"/>
</dbReference>
<dbReference type="EMBL" id="JAGMVJ010000011">
    <property type="protein sequence ID" value="KAH7086405.1"/>
    <property type="molecule type" value="Genomic_DNA"/>
</dbReference>
<evidence type="ECO:0008006" key="6">
    <source>
        <dbReference type="Google" id="ProtNLM"/>
    </source>
</evidence>
<dbReference type="Proteomes" id="UP000813461">
    <property type="component" value="Unassembled WGS sequence"/>
</dbReference>
<comment type="caution">
    <text evidence="4">The sequence shown here is derived from an EMBL/GenBank/DDBJ whole genome shotgun (WGS) entry which is preliminary data.</text>
</comment>
<proteinExistence type="predicted"/>
<dbReference type="PANTHER" id="PTHR10039">
    <property type="entry name" value="AMELOGENIN"/>
    <property type="match status" value="1"/>
</dbReference>
<evidence type="ECO:0000256" key="1">
    <source>
        <dbReference type="ARBA" id="ARBA00022737"/>
    </source>
</evidence>
<dbReference type="InterPro" id="IPR027417">
    <property type="entry name" value="P-loop_NTPase"/>
</dbReference>
<reference evidence="4" key="1">
    <citation type="journal article" date="2021" name="Nat. Commun.">
        <title>Genetic determinants of endophytism in the Arabidopsis root mycobiome.</title>
        <authorList>
            <person name="Mesny F."/>
            <person name="Miyauchi S."/>
            <person name="Thiergart T."/>
            <person name="Pickel B."/>
            <person name="Atanasova L."/>
            <person name="Karlsson M."/>
            <person name="Huettel B."/>
            <person name="Barry K.W."/>
            <person name="Haridas S."/>
            <person name="Chen C."/>
            <person name="Bauer D."/>
            <person name="Andreopoulos W."/>
            <person name="Pangilinan J."/>
            <person name="LaButti K."/>
            <person name="Riley R."/>
            <person name="Lipzen A."/>
            <person name="Clum A."/>
            <person name="Drula E."/>
            <person name="Henrissat B."/>
            <person name="Kohler A."/>
            <person name="Grigoriev I.V."/>
            <person name="Martin F.M."/>
            <person name="Hacquard S."/>
        </authorList>
    </citation>
    <scope>NUCLEOTIDE SEQUENCE</scope>
    <source>
        <strain evidence="4">MPI-SDFR-AT-0120</strain>
    </source>
</reference>
<dbReference type="PANTHER" id="PTHR10039:SF5">
    <property type="entry name" value="NACHT DOMAIN-CONTAINING PROTEIN"/>
    <property type="match status" value="1"/>
</dbReference>
<dbReference type="Pfam" id="PF25053">
    <property type="entry name" value="DUF7791"/>
    <property type="match status" value="1"/>
</dbReference>
<dbReference type="InterPro" id="IPR056693">
    <property type="entry name" value="DUF7791"/>
</dbReference>
<name>A0A8K0R6P8_9PLEO</name>
<dbReference type="Gene3D" id="3.40.50.300">
    <property type="entry name" value="P-loop containing nucleotide triphosphate hydrolases"/>
    <property type="match status" value="1"/>
</dbReference>
<dbReference type="SUPFAM" id="SSF52540">
    <property type="entry name" value="P-loop containing nucleoside triphosphate hydrolases"/>
    <property type="match status" value="1"/>
</dbReference>
<evidence type="ECO:0000313" key="5">
    <source>
        <dbReference type="Proteomes" id="UP000813461"/>
    </source>
</evidence>
<feature type="domain" description="Nephrocystin 3-like N-terminal" evidence="2">
    <location>
        <begin position="317"/>
        <end position="486"/>
    </location>
</feature>
<dbReference type="AlphaFoldDB" id="A0A8K0R6P8"/>
<evidence type="ECO:0000259" key="3">
    <source>
        <dbReference type="Pfam" id="PF25053"/>
    </source>
</evidence>
<evidence type="ECO:0000259" key="2">
    <source>
        <dbReference type="Pfam" id="PF24883"/>
    </source>
</evidence>
<evidence type="ECO:0000313" key="4">
    <source>
        <dbReference type="EMBL" id="KAH7086405.1"/>
    </source>
</evidence>
<keyword evidence="5" id="KW-1185">Reference proteome</keyword>
<organism evidence="4 5">
    <name type="scientific">Paraphoma chrysanthemicola</name>
    <dbReference type="NCBI Taxonomy" id="798071"/>
    <lineage>
        <taxon>Eukaryota</taxon>
        <taxon>Fungi</taxon>
        <taxon>Dikarya</taxon>
        <taxon>Ascomycota</taxon>
        <taxon>Pezizomycotina</taxon>
        <taxon>Dothideomycetes</taxon>
        <taxon>Pleosporomycetidae</taxon>
        <taxon>Pleosporales</taxon>
        <taxon>Pleosporineae</taxon>
        <taxon>Phaeosphaeriaceae</taxon>
        <taxon>Paraphoma</taxon>
    </lineage>
</organism>
<accession>A0A8K0R6P8</accession>
<keyword evidence="1" id="KW-0677">Repeat</keyword>
<gene>
    <name evidence="4" type="ORF">FB567DRAFT_580552</name>
</gene>
<dbReference type="OrthoDB" id="443402at2759"/>